<dbReference type="GO" id="GO:0016887">
    <property type="term" value="F:ATP hydrolysis activity"/>
    <property type="evidence" value="ECO:0007669"/>
    <property type="project" value="InterPro"/>
</dbReference>
<evidence type="ECO:0000313" key="3">
    <source>
        <dbReference type="EMBL" id="CVK21534.1"/>
    </source>
</evidence>
<dbReference type="AlphaFoldDB" id="A0A1U7M9V2"/>
<dbReference type="GO" id="GO:0005737">
    <property type="term" value="C:cytoplasm"/>
    <property type="evidence" value="ECO:0007669"/>
    <property type="project" value="InterPro"/>
</dbReference>
<evidence type="ECO:0000313" key="5">
    <source>
        <dbReference type="Proteomes" id="UP000186950"/>
    </source>
</evidence>
<dbReference type="InterPro" id="IPR025662">
    <property type="entry name" value="Sigma_54_int_dom_ATP-bd_1"/>
</dbReference>
<dbReference type="PANTHER" id="PTHR30486:SF6">
    <property type="entry name" value="TYPE IV PILUS RETRACTATION ATPASE PILT"/>
    <property type="match status" value="1"/>
</dbReference>
<dbReference type="OrthoDB" id="9810761at2"/>
<dbReference type="InterPro" id="IPR014149">
    <property type="entry name" value="Conjug-transfer_TrbB"/>
</dbReference>
<accession>A0A1U7M9V2</accession>
<dbReference type="GO" id="GO:0005524">
    <property type="term" value="F:ATP binding"/>
    <property type="evidence" value="ECO:0007669"/>
    <property type="project" value="InterPro"/>
</dbReference>
<dbReference type="Gene3D" id="3.40.50.300">
    <property type="entry name" value="P-loop containing nucleotide triphosphate hydrolases"/>
    <property type="match status" value="1"/>
</dbReference>
<evidence type="ECO:0000313" key="6">
    <source>
        <dbReference type="Proteomes" id="UP000245702"/>
    </source>
</evidence>
<dbReference type="PROSITE" id="PS00675">
    <property type="entry name" value="SIGMA54_INTERACT_1"/>
    <property type="match status" value="1"/>
</dbReference>
<dbReference type="KEGG" id="ssph:SPSPH_047290"/>
<dbReference type="Pfam" id="PF00437">
    <property type="entry name" value="T2SSE"/>
    <property type="match status" value="1"/>
</dbReference>
<dbReference type="InterPro" id="IPR050921">
    <property type="entry name" value="T4SS_GSP_E_ATPase"/>
</dbReference>
<keyword evidence="6" id="KW-1185">Reference proteome</keyword>
<comment type="similarity">
    <text evidence="1">Belongs to the GSP E family.</text>
</comment>
<gene>
    <name evidence="4" type="ORF">SPSPH_047290</name>
    <name evidence="3" type="ORF">SSPH_04226</name>
</gene>
<dbReference type="RefSeq" id="WP_075758122.1">
    <property type="nucleotide sequence ID" value="NZ_CP146992.1"/>
</dbReference>
<dbReference type="Gene3D" id="3.30.450.90">
    <property type="match status" value="1"/>
</dbReference>
<dbReference type="InterPro" id="IPR027417">
    <property type="entry name" value="P-loop_NTPase"/>
</dbReference>
<dbReference type="EMBL" id="FCOW01000038">
    <property type="protein sequence ID" value="CVK21534.1"/>
    <property type="molecule type" value="Genomic_DNA"/>
</dbReference>
<proteinExistence type="inferred from homology"/>
<dbReference type="EMBL" id="CP146992">
    <property type="protein sequence ID" value="WXA41917.1"/>
    <property type="molecule type" value="Genomic_DNA"/>
</dbReference>
<protein>
    <submittedName>
        <fullName evidence="3">Conjugal transfer protein/MT3759</fullName>
    </submittedName>
</protein>
<evidence type="ECO:0000256" key="1">
    <source>
        <dbReference type="ARBA" id="ARBA00006611"/>
    </source>
</evidence>
<organism evidence="4 5">
    <name type="scientific">Sporomusa sphaeroides DSM 2875</name>
    <dbReference type="NCBI Taxonomy" id="1337886"/>
    <lineage>
        <taxon>Bacteria</taxon>
        <taxon>Bacillati</taxon>
        <taxon>Bacillota</taxon>
        <taxon>Negativicutes</taxon>
        <taxon>Selenomonadales</taxon>
        <taxon>Sporomusaceae</taxon>
        <taxon>Sporomusa</taxon>
    </lineage>
</organism>
<feature type="domain" description="Bacterial type II secretion system protein E" evidence="2">
    <location>
        <begin position="107"/>
        <end position="282"/>
    </location>
</feature>
<evidence type="ECO:0000313" key="4">
    <source>
        <dbReference type="EMBL" id="WXA41917.1"/>
    </source>
</evidence>
<reference evidence="3 6" key="1">
    <citation type="submission" date="2016-01" db="EMBL/GenBank/DDBJ databases">
        <authorList>
            <person name="Brown R."/>
        </authorList>
    </citation>
    <scope>NUCLEOTIDE SEQUENCE [LARGE SCALE GENOMIC DNA]</scope>
    <source>
        <strain evidence="3">Sporomusa sphaeroides DSM 2875</strain>
    </source>
</reference>
<dbReference type="Proteomes" id="UP000245702">
    <property type="component" value="Unassembled WGS sequence"/>
</dbReference>
<geneLocation type="plasmid" evidence="4 5">
    <name>pSSP59</name>
</geneLocation>
<dbReference type="PANTHER" id="PTHR30486">
    <property type="entry name" value="TWITCHING MOTILITY PROTEIN PILT"/>
    <property type="match status" value="1"/>
</dbReference>
<dbReference type="SUPFAM" id="SSF52540">
    <property type="entry name" value="P-loop containing nucleoside triphosphate hydrolases"/>
    <property type="match status" value="1"/>
</dbReference>
<evidence type="ECO:0000259" key="2">
    <source>
        <dbReference type="Pfam" id="PF00437"/>
    </source>
</evidence>
<sequence>MQVNKTDETLQLFLSAIGPEVKLLFDDEKTTDIVLNNDSRLWIKRLGMDWEYAGFTIQPVTAERIITLVASSVNSVITRENAGVTAEIPGYKHRFEGTMGDATDNPTFAIRKHSRFVFTLDDYIAMNILSPKQKQEIIRGVYEKDNFLIAGDTGSGKTTFGNAILAEIAKTGDRIGIIQDTNELQCNAENKFEFRANDFNSYDMLLKKMLRYYPKRIVLGEVRGIEALTLIDAWGTGHSGGLCTIHSQAPALEALTRLERLISRASVSPQQYAIASTVKTIIYIEEYKGGRRIPEIIKVHGFDGKNYITSSIV</sequence>
<reference evidence="4" key="2">
    <citation type="submission" date="2024-03" db="EMBL/GenBank/DDBJ databases">
        <title>Complete genome sequence of Sporomusa sphaeroides DSM 2875T isolated from mud of the Leine river and Sporomusa ovata DSM 2662T isolated from sugar beet leaf silage.</title>
        <authorList>
            <person name="Boeer T."/>
            <person name="Lueschen A."/>
            <person name="Daniel R."/>
            <person name="Poehlein A."/>
        </authorList>
    </citation>
    <scope>NUCLEOTIDE SEQUENCE</scope>
    <source>
        <strain evidence="4">DSM 2875</strain>
        <plasmid evidence="4">pSSP59</plasmid>
    </source>
</reference>
<dbReference type="NCBIfam" id="TIGR02782">
    <property type="entry name" value="TrbB_P"/>
    <property type="match status" value="1"/>
</dbReference>
<dbReference type="InterPro" id="IPR001482">
    <property type="entry name" value="T2SS/T4SS_dom"/>
</dbReference>
<keyword evidence="4" id="KW-0614">Plasmid</keyword>
<dbReference type="Proteomes" id="UP000186950">
    <property type="component" value="Plasmid pSSP59"/>
</dbReference>
<name>A0A1U7M9V2_9FIRM</name>